<keyword evidence="3" id="KW-1185">Reference proteome</keyword>
<name>A0ABV5G031_9MICC</name>
<dbReference type="Proteomes" id="UP001589575">
    <property type="component" value="Unassembled WGS sequence"/>
</dbReference>
<proteinExistence type="predicted"/>
<evidence type="ECO:0000313" key="3">
    <source>
        <dbReference type="Proteomes" id="UP001589575"/>
    </source>
</evidence>
<evidence type="ECO:0000313" key="2">
    <source>
        <dbReference type="EMBL" id="MFB9072019.1"/>
    </source>
</evidence>
<dbReference type="EMBL" id="JBHMFI010000001">
    <property type="protein sequence ID" value="MFB9072019.1"/>
    <property type="molecule type" value="Genomic_DNA"/>
</dbReference>
<reference evidence="2 3" key="1">
    <citation type="submission" date="2024-09" db="EMBL/GenBank/DDBJ databases">
        <authorList>
            <person name="Sun Q."/>
            <person name="Mori K."/>
        </authorList>
    </citation>
    <scope>NUCLEOTIDE SEQUENCE [LARGE SCALE GENOMIC DNA]</scope>
    <source>
        <strain evidence="2 3">CCM 7609</strain>
    </source>
</reference>
<comment type="caution">
    <text evidence="2">The sequence shown here is derived from an EMBL/GenBank/DDBJ whole genome shotgun (WGS) entry which is preliminary data.</text>
</comment>
<evidence type="ECO:0000256" key="1">
    <source>
        <dbReference type="SAM" id="MobiDB-lite"/>
    </source>
</evidence>
<sequence>MPGPVLLVAARPLHRRRRLPRRGPLPLIPTAARHSGAGYSSSAP</sequence>
<gene>
    <name evidence="2" type="ORF">ACFFX0_12715</name>
</gene>
<accession>A0ABV5G031</accession>
<feature type="region of interest" description="Disordered" evidence="1">
    <location>
        <begin position="17"/>
        <end position="44"/>
    </location>
</feature>
<protein>
    <submittedName>
        <fullName evidence="2">Uncharacterized protein</fullName>
    </submittedName>
</protein>
<organism evidence="2 3">
    <name type="scientific">Citricoccus parietis</name>
    <dbReference type="NCBI Taxonomy" id="592307"/>
    <lineage>
        <taxon>Bacteria</taxon>
        <taxon>Bacillati</taxon>
        <taxon>Actinomycetota</taxon>
        <taxon>Actinomycetes</taxon>
        <taxon>Micrococcales</taxon>
        <taxon>Micrococcaceae</taxon>
        <taxon>Citricoccus</taxon>
    </lineage>
</organism>